<dbReference type="RefSeq" id="WP_322607837.1">
    <property type="nucleotide sequence ID" value="NZ_JARVCO010000007.1"/>
</dbReference>
<name>A0ABU5MV72_9BACT</name>
<organism evidence="3 4">
    <name type="scientific">Pontiella agarivorans</name>
    <dbReference type="NCBI Taxonomy" id="3038953"/>
    <lineage>
        <taxon>Bacteria</taxon>
        <taxon>Pseudomonadati</taxon>
        <taxon>Kiritimatiellota</taxon>
        <taxon>Kiritimatiellia</taxon>
        <taxon>Kiritimatiellales</taxon>
        <taxon>Pontiellaceae</taxon>
        <taxon>Pontiella</taxon>
    </lineage>
</organism>
<dbReference type="EMBL" id="JARVCO010000007">
    <property type="protein sequence ID" value="MDZ8118037.1"/>
    <property type="molecule type" value="Genomic_DNA"/>
</dbReference>
<feature type="transmembrane region" description="Helical" evidence="1">
    <location>
        <begin position="455"/>
        <end position="481"/>
    </location>
</feature>
<proteinExistence type="predicted"/>
<dbReference type="Proteomes" id="UP001290861">
    <property type="component" value="Unassembled WGS sequence"/>
</dbReference>
<dbReference type="InterPro" id="IPR025738">
    <property type="entry name" value="BatD"/>
</dbReference>
<feature type="signal peptide" evidence="2">
    <location>
        <begin position="1"/>
        <end position="18"/>
    </location>
</feature>
<evidence type="ECO:0000256" key="2">
    <source>
        <dbReference type="SAM" id="SignalP"/>
    </source>
</evidence>
<keyword evidence="4" id="KW-1185">Reference proteome</keyword>
<keyword evidence="1" id="KW-0472">Membrane</keyword>
<gene>
    <name evidence="3" type="ORF">P9H32_05295</name>
</gene>
<protein>
    <submittedName>
        <fullName evidence="3">BatD family protein</fullName>
    </submittedName>
</protein>
<keyword evidence="1" id="KW-1133">Transmembrane helix</keyword>
<feature type="chain" id="PRO_5047298624" evidence="2">
    <location>
        <begin position="19"/>
        <end position="603"/>
    </location>
</feature>
<dbReference type="Pfam" id="PF13584">
    <property type="entry name" value="BatD"/>
    <property type="match status" value="1"/>
</dbReference>
<accession>A0ABU5MV72</accession>
<evidence type="ECO:0000313" key="4">
    <source>
        <dbReference type="Proteomes" id="UP001290861"/>
    </source>
</evidence>
<evidence type="ECO:0000313" key="3">
    <source>
        <dbReference type="EMBL" id="MDZ8118037.1"/>
    </source>
</evidence>
<keyword evidence="1" id="KW-0812">Transmembrane</keyword>
<dbReference type="PANTHER" id="PTHR40940">
    <property type="entry name" value="PROTEIN BATD-RELATED"/>
    <property type="match status" value="1"/>
</dbReference>
<reference evidence="3 4" key="1">
    <citation type="journal article" date="2024" name="Appl. Environ. Microbiol.">
        <title>Pontiella agarivorans sp. nov., a novel marine anaerobic bacterium capable of degrading macroalgal polysaccharides and fixing nitrogen.</title>
        <authorList>
            <person name="Liu N."/>
            <person name="Kivenson V."/>
            <person name="Peng X."/>
            <person name="Cui Z."/>
            <person name="Lankiewicz T.S."/>
            <person name="Gosselin K.M."/>
            <person name="English C.J."/>
            <person name="Blair E.M."/>
            <person name="O'Malley M.A."/>
            <person name="Valentine D.L."/>
        </authorList>
    </citation>
    <scope>NUCLEOTIDE SEQUENCE [LARGE SCALE GENOMIC DNA]</scope>
    <source>
        <strain evidence="3 4">NLcol2</strain>
    </source>
</reference>
<evidence type="ECO:0000256" key="1">
    <source>
        <dbReference type="SAM" id="Phobius"/>
    </source>
</evidence>
<sequence length="603" mass="67570">MKKLILLTGLIVAGSASASTNFYAQATASETNVFLGQVFNLDVLVKAEKKPDAPAFQSPEFHTTMLVNGQDTSGENTWLYRYALRPKQEGELIVPSLHFGSVYSKPIQIKASKPAASDRMKLEQNVSAASVYVGEPLLLTTQWDSTYPFGAIKAVDFHFPILNDPRFQILEIYDPGKENQANTTGLPVHGTRVLATRRSYQVDGTQHQSLEFSKILIPKKSGRIAVAPATLLCAAEAEDKTSAKRARRTAFQYPAYFDNTFFDRNATGDQWTRIYTESKPIEIDVKPLPQAGRPDLFNGMVGEFDIEVAAEPTSVRVGEPITLTITVTASNYLENIFFEPLRYQPNLVNRFEIPADRSLPERKGKSKVYTQTIRPLSLSNTEIPPIQLAYFSPTQQKYIIRESAPIPLQVSAAEEIGVFGGSFYQNRLRSVEEGIRQNYEDPDMLKSRQLPLFGWAHPALVLLILLLPPAVFGGVSLASLFGEKKHHIHRTAKAARAFNVFRRNVAHIKTHSMKAEIYGDLDRCLRAYFGDRLHLVPGALSYRDAEARLLDVGADDKTLEELKHLFALCEAYRFTRDYNETGNAAKIVREATRIVRTVERKLK</sequence>
<keyword evidence="2" id="KW-0732">Signal</keyword>
<dbReference type="PANTHER" id="PTHR40940:SF2">
    <property type="entry name" value="BATD"/>
    <property type="match status" value="1"/>
</dbReference>
<comment type="caution">
    <text evidence="3">The sequence shown here is derived from an EMBL/GenBank/DDBJ whole genome shotgun (WGS) entry which is preliminary data.</text>
</comment>